<protein>
    <submittedName>
        <fullName evidence="2">Metallophosphoesterase</fullName>
    </submittedName>
</protein>
<dbReference type="PANTHER" id="PTHR39323:SF1">
    <property type="entry name" value="BLR1149 PROTEIN"/>
    <property type="match status" value="1"/>
</dbReference>
<proteinExistence type="predicted"/>
<reference evidence="2 3" key="1">
    <citation type="submission" date="2017-07" db="EMBL/GenBank/DDBJ databases">
        <title>Flavobacterium cyanobacteriorum sp. nov., isolated from cyanobacterial aggregates in a eutrophic lake.</title>
        <authorList>
            <person name="Cai H."/>
        </authorList>
    </citation>
    <scope>NUCLEOTIDE SEQUENCE [LARGE SCALE GENOMIC DNA]</scope>
    <source>
        <strain evidence="2 3">TH021</strain>
    </source>
</reference>
<name>A0A255Z6E5_9FLAO</name>
<dbReference type="OrthoDB" id="9795838at2"/>
<dbReference type="PANTHER" id="PTHR39323">
    <property type="entry name" value="BLR1149 PROTEIN"/>
    <property type="match status" value="1"/>
</dbReference>
<dbReference type="Gene3D" id="3.60.21.10">
    <property type="match status" value="1"/>
</dbReference>
<keyword evidence="3" id="KW-1185">Reference proteome</keyword>
<dbReference type="Pfam" id="PF00149">
    <property type="entry name" value="Metallophos"/>
    <property type="match status" value="1"/>
</dbReference>
<dbReference type="SUPFAM" id="SSF56300">
    <property type="entry name" value="Metallo-dependent phosphatases"/>
    <property type="match status" value="1"/>
</dbReference>
<dbReference type="PIRSF" id="PIRSF000887">
    <property type="entry name" value="Pesterase_MJ0037"/>
    <property type="match status" value="1"/>
</dbReference>
<organism evidence="2 3">
    <name type="scientific">Flavobacterium cyanobacteriorum</name>
    <dbReference type="NCBI Taxonomy" id="2022802"/>
    <lineage>
        <taxon>Bacteria</taxon>
        <taxon>Pseudomonadati</taxon>
        <taxon>Bacteroidota</taxon>
        <taxon>Flavobacteriia</taxon>
        <taxon>Flavobacteriales</taxon>
        <taxon>Flavobacteriaceae</taxon>
        <taxon>Flavobacterium</taxon>
    </lineage>
</organism>
<dbReference type="AlphaFoldDB" id="A0A255Z6E5"/>
<dbReference type="InterPro" id="IPR029052">
    <property type="entry name" value="Metallo-depent_PP-like"/>
</dbReference>
<evidence type="ECO:0000313" key="3">
    <source>
        <dbReference type="Proteomes" id="UP000216605"/>
    </source>
</evidence>
<gene>
    <name evidence="2" type="ORF">CHU92_08965</name>
</gene>
<sequence length="212" mass="24100">MILDIQINNCDFILHCSGAMYWTQQRMLLISDVHLGKVSHFRRHGSAIPGQAIYRNFEKLDAVANYFSPEKICFLGDLFHSTLNREWHLFEEWAARTAVPLMLVAGNHDIISPHKYEALGVRLQSEWQLDGFLLTHHPEERTGLYTIAGHIHPAVVLGGMGKQALKLPCFFRSPQQLILPAFGEFTGTYVLQPKKEDMVYVITKEDVVPVTA</sequence>
<comment type="caution">
    <text evidence="2">The sequence shown here is derived from an EMBL/GenBank/DDBJ whole genome shotgun (WGS) entry which is preliminary data.</text>
</comment>
<dbReference type="InterPro" id="IPR026336">
    <property type="entry name" value="PdeM-like"/>
</dbReference>
<dbReference type="RefSeq" id="WP_094414762.1">
    <property type="nucleotide sequence ID" value="NZ_NOXV01000262.1"/>
</dbReference>
<dbReference type="InterPro" id="IPR024173">
    <property type="entry name" value="Pesterase_MJ0037-like"/>
</dbReference>
<dbReference type="InterPro" id="IPR004843">
    <property type="entry name" value="Calcineurin-like_PHP"/>
</dbReference>
<dbReference type="GO" id="GO:0016787">
    <property type="term" value="F:hydrolase activity"/>
    <property type="evidence" value="ECO:0007669"/>
    <property type="project" value="InterPro"/>
</dbReference>
<dbReference type="NCBIfam" id="TIGR04123">
    <property type="entry name" value="P_estr_lig_assc"/>
    <property type="match status" value="1"/>
</dbReference>
<dbReference type="EMBL" id="NOXV01000262">
    <property type="protein sequence ID" value="OYQ37016.1"/>
    <property type="molecule type" value="Genomic_DNA"/>
</dbReference>
<dbReference type="Proteomes" id="UP000216605">
    <property type="component" value="Unassembled WGS sequence"/>
</dbReference>
<evidence type="ECO:0000313" key="2">
    <source>
        <dbReference type="EMBL" id="OYQ37016.1"/>
    </source>
</evidence>
<feature type="domain" description="Calcineurin-like phosphoesterase" evidence="1">
    <location>
        <begin position="26"/>
        <end position="129"/>
    </location>
</feature>
<evidence type="ECO:0000259" key="1">
    <source>
        <dbReference type="Pfam" id="PF00149"/>
    </source>
</evidence>
<dbReference type="CDD" id="cd07391">
    <property type="entry name" value="MPP_PF1019"/>
    <property type="match status" value="1"/>
</dbReference>
<accession>A0A255Z6E5</accession>